<evidence type="ECO:0000256" key="1">
    <source>
        <dbReference type="SAM" id="Phobius"/>
    </source>
</evidence>
<sequence>MDLSYGILLCLFNFFCLFFFRLLLQKHGQEEWSAFLLLALCCVRTVLILFVAQGKVLILLPALCCTPFLELRLLSLLVLTPVVCMLVYATVSMSSKCAKPRPSSYSLKMK</sequence>
<feature type="transmembrane region" description="Helical" evidence="1">
    <location>
        <begin position="73"/>
        <end position="91"/>
    </location>
</feature>
<organism evidence="2">
    <name type="scientific">Opuntia streptacantha</name>
    <name type="common">Prickly pear cactus</name>
    <name type="synonym">Opuntia cardona</name>
    <dbReference type="NCBI Taxonomy" id="393608"/>
    <lineage>
        <taxon>Eukaryota</taxon>
        <taxon>Viridiplantae</taxon>
        <taxon>Streptophyta</taxon>
        <taxon>Embryophyta</taxon>
        <taxon>Tracheophyta</taxon>
        <taxon>Spermatophyta</taxon>
        <taxon>Magnoliopsida</taxon>
        <taxon>eudicotyledons</taxon>
        <taxon>Gunneridae</taxon>
        <taxon>Pentapetalae</taxon>
        <taxon>Caryophyllales</taxon>
        <taxon>Cactineae</taxon>
        <taxon>Cactaceae</taxon>
        <taxon>Opuntioideae</taxon>
        <taxon>Opuntia</taxon>
    </lineage>
</organism>
<keyword evidence="1" id="KW-0472">Membrane</keyword>
<accession>A0A7C9DUZ3</accession>
<protein>
    <submittedName>
        <fullName evidence="2">Uncharacterized protein</fullName>
    </submittedName>
</protein>
<keyword evidence="1" id="KW-0812">Transmembrane</keyword>
<name>A0A7C9DUZ3_OPUST</name>
<evidence type="ECO:0000313" key="2">
    <source>
        <dbReference type="EMBL" id="MBA4647204.1"/>
    </source>
</evidence>
<proteinExistence type="predicted"/>
<keyword evidence="1" id="KW-1133">Transmembrane helix</keyword>
<reference evidence="2" key="2">
    <citation type="submission" date="2020-07" db="EMBL/GenBank/DDBJ databases">
        <authorList>
            <person name="Vera ALvarez R."/>
            <person name="Arias-Moreno D.M."/>
            <person name="Jimenez-Jacinto V."/>
            <person name="Jimenez-Bremont J.F."/>
            <person name="Swaminathan K."/>
            <person name="Moose S.P."/>
            <person name="Guerrero-Gonzalez M.L."/>
            <person name="Marino-Ramirez L."/>
            <person name="Landsman D."/>
            <person name="Rodriguez-Kessler M."/>
            <person name="Delgado-Sanchez P."/>
        </authorList>
    </citation>
    <scope>NUCLEOTIDE SEQUENCE</scope>
    <source>
        <tissue evidence="2">Cladode</tissue>
    </source>
</reference>
<dbReference type="EMBL" id="GISG01149520">
    <property type="protein sequence ID" value="MBA4647204.1"/>
    <property type="molecule type" value="Transcribed_RNA"/>
</dbReference>
<feature type="transmembrane region" description="Helical" evidence="1">
    <location>
        <begin position="6"/>
        <end position="23"/>
    </location>
</feature>
<dbReference type="AlphaFoldDB" id="A0A7C9DUZ3"/>
<reference evidence="2" key="1">
    <citation type="journal article" date="2013" name="J. Plant Res.">
        <title>Effect of fungi and light on seed germination of three Opuntia species from semiarid lands of central Mexico.</title>
        <authorList>
            <person name="Delgado-Sanchez P."/>
            <person name="Jimenez-Bremont J.F."/>
            <person name="Guerrero-Gonzalez Mde L."/>
            <person name="Flores J."/>
        </authorList>
    </citation>
    <scope>NUCLEOTIDE SEQUENCE</scope>
    <source>
        <tissue evidence="2">Cladode</tissue>
    </source>
</reference>
<feature type="transmembrane region" description="Helical" evidence="1">
    <location>
        <begin position="35"/>
        <end position="53"/>
    </location>
</feature>